<dbReference type="InterPro" id="IPR011006">
    <property type="entry name" value="CheY-like_superfamily"/>
</dbReference>
<evidence type="ECO:0000256" key="3">
    <source>
        <dbReference type="ARBA" id="ARBA00023015"/>
    </source>
</evidence>
<name>A0A023WN85_STUST</name>
<feature type="domain" description="OmpR/PhoB-type" evidence="9">
    <location>
        <begin position="125"/>
        <end position="222"/>
    </location>
</feature>
<accession>A0A023WN85</accession>
<dbReference type="EMBL" id="CP007509">
    <property type="protein sequence ID" value="AHY41672.1"/>
    <property type="molecule type" value="Genomic_DNA"/>
</dbReference>
<keyword evidence="2" id="KW-0902">Two-component regulatory system</keyword>
<keyword evidence="3" id="KW-0805">Transcription regulation</keyword>
<evidence type="ECO:0000313" key="11">
    <source>
        <dbReference type="Proteomes" id="UP000025238"/>
    </source>
</evidence>
<dbReference type="OrthoDB" id="9802426at2"/>
<dbReference type="Pfam" id="PF00486">
    <property type="entry name" value="Trans_reg_C"/>
    <property type="match status" value="1"/>
</dbReference>
<dbReference type="InterPro" id="IPR039420">
    <property type="entry name" value="WalR-like"/>
</dbReference>
<dbReference type="CDD" id="cd17574">
    <property type="entry name" value="REC_OmpR"/>
    <property type="match status" value="1"/>
</dbReference>
<dbReference type="GO" id="GO:0000156">
    <property type="term" value="F:phosphorelay response regulator activity"/>
    <property type="evidence" value="ECO:0007669"/>
    <property type="project" value="TreeGrafter"/>
</dbReference>
<evidence type="ECO:0000259" key="8">
    <source>
        <dbReference type="PROSITE" id="PS50110"/>
    </source>
</evidence>
<dbReference type="SMART" id="SM00448">
    <property type="entry name" value="REC"/>
    <property type="match status" value="1"/>
</dbReference>
<dbReference type="Proteomes" id="UP000025238">
    <property type="component" value="Chromosome"/>
</dbReference>
<gene>
    <name evidence="10" type="ORF">UIB01_04015</name>
</gene>
<evidence type="ECO:0000256" key="7">
    <source>
        <dbReference type="PROSITE-ProRule" id="PRU01091"/>
    </source>
</evidence>
<dbReference type="FunFam" id="1.10.10.10:FF:000058">
    <property type="entry name" value="DNA-binding response OmpR family regulator"/>
    <property type="match status" value="1"/>
</dbReference>
<evidence type="ECO:0000259" key="9">
    <source>
        <dbReference type="PROSITE" id="PS51755"/>
    </source>
</evidence>
<dbReference type="SUPFAM" id="SSF52172">
    <property type="entry name" value="CheY-like"/>
    <property type="match status" value="1"/>
</dbReference>
<keyword evidence="1 6" id="KW-0597">Phosphoprotein</keyword>
<dbReference type="AlphaFoldDB" id="A0A023WN85"/>
<dbReference type="PANTHER" id="PTHR48111:SF22">
    <property type="entry name" value="REGULATOR OF RPOS"/>
    <property type="match status" value="1"/>
</dbReference>
<dbReference type="Gene3D" id="3.40.50.2300">
    <property type="match status" value="1"/>
</dbReference>
<dbReference type="InterPro" id="IPR036388">
    <property type="entry name" value="WH-like_DNA-bd_sf"/>
</dbReference>
<evidence type="ECO:0000313" key="10">
    <source>
        <dbReference type="EMBL" id="AHY41672.1"/>
    </source>
</evidence>
<dbReference type="InterPro" id="IPR001789">
    <property type="entry name" value="Sig_transdc_resp-reg_receiver"/>
</dbReference>
<sequence length="227" mass="25476">MRILVIEDNRDILANVLDYLELKGYVVDCAQDGLSGLHLAATEHYDLIVLDIMLPGIDGYQVCKRLREDAGRDTPIIMLTARDALADRLQGLSAGADDYLIKPFALSELVARIEAILRRCQGSRKRQLQVADLCYDLDTLEVSRGGQPVRLNPIGHKLLALLMQRSPAVVRREVLEEALWGEDLPESDSLRSHIHQLRQVLDKPFDKPLLHTVHGVGFRLAEESDAR</sequence>
<protein>
    <submittedName>
        <fullName evidence="10">XRE family transcriptional regulator</fullName>
    </submittedName>
</protein>
<keyword evidence="4 7" id="KW-0238">DNA-binding</keyword>
<dbReference type="Gene3D" id="1.10.10.10">
    <property type="entry name" value="Winged helix-like DNA-binding domain superfamily/Winged helix DNA-binding domain"/>
    <property type="match status" value="1"/>
</dbReference>
<dbReference type="KEGG" id="pstu:UIB01_04015"/>
<feature type="modified residue" description="4-aspartylphosphate" evidence="6">
    <location>
        <position position="51"/>
    </location>
</feature>
<dbReference type="GO" id="GO:0006355">
    <property type="term" value="P:regulation of DNA-templated transcription"/>
    <property type="evidence" value="ECO:0007669"/>
    <property type="project" value="InterPro"/>
</dbReference>
<evidence type="ECO:0000256" key="5">
    <source>
        <dbReference type="ARBA" id="ARBA00023163"/>
    </source>
</evidence>
<dbReference type="Pfam" id="PF00072">
    <property type="entry name" value="Response_reg"/>
    <property type="match status" value="1"/>
</dbReference>
<reference evidence="10 11" key="1">
    <citation type="submission" date="2014-03" db="EMBL/GenBank/DDBJ databases">
        <title>Complete genome sequence of Pseudomonas stutzeri 19SMN4.</title>
        <authorList>
            <person name="Brunet-Galmes I."/>
            <person name="Nogales B."/>
            <person name="Busquets A."/>
            <person name="Pena A."/>
            <person name="Gomila M."/>
            <person name="Garcia-Valdes E."/>
            <person name="Lalucat J."/>
            <person name="Bennasar A."/>
            <person name="Bosch R."/>
        </authorList>
    </citation>
    <scope>NUCLEOTIDE SEQUENCE [LARGE SCALE GENOMIC DNA]</scope>
    <source>
        <strain evidence="10 11">19SMN4</strain>
    </source>
</reference>
<feature type="DNA-binding region" description="OmpR/PhoB-type" evidence="7">
    <location>
        <begin position="125"/>
        <end position="222"/>
    </location>
</feature>
<dbReference type="GO" id="GO:0000976">
    <property type="term" value="F:transcription cis-regulatory region binding"/>
    <property type="evidence" value="ECO:0007669"/>
    <property type="project" value="TreeGrafter"/>
</dbReference>
<dbReference type="PROSITE" id="PS51755">
    <property type="entry name" value="OMPR_PHOB"/>
    <property type="match status" value="1"/>
</dbReference>
<evidence type="ECO:0000256" key="6">
    <source>
        <dbReference type="PROSITE-ProRule" id="PRU00169"/>
    </source>
</evidence>
<dbReference type="GO" id="GO:0005829">
    <property type="term" value="C:cytosol"/>
    <property type="evidence" value="ECO:0007669"/>
    <property type="project" value="TreeGrafter"/>
</dbReference>
<dbReference type="FunFam" id="3.40.50.2300:FF:000001">
    <property type="entry name" value="DNA-binding response regulator PhoB"/>
    <property type="match status" value="1"/>
</dbReference>
<dbReference type="SMART" id="SM00862">
    <property type="entry name" value="Trans_reg_C"/>
    <property type="match status" value="1"/>
</dbReference>
<dbReference type="InterPro" id="IPR001867">
    <property type="entry name" value="OmpR/PhoB-type_DNA-bd"/>
</dbReference>
<dbReference type="PROSITE" id="PS50110">
    <property type="entry name" value="RESPONSE_REGULATORY"/>
    <property type="match status" value="1"/>
</dbReference>
<evidence type="ECO:0000256" key="2">
    <source>
        <dbReference type="ARBA" id="ARBA00023012"/>
    </source>
</evidence>
<dbReference type="PANTHER" id="PTHR48111">
    <property type="entry name" value="REGULATOR OF RPOS"/>
    <property type="match status" value="1"/>
</dbReference>
<feature type="domain" description="Response regulatory" evidence="8">
    <location>
        <begin position="2"/>
        <end position="117"/>
    </location>
</feature>
<dbReference type="CDD" id="cd00383">
    <property type="entry name" value="trans_reg_C"/>
    <property type="match status" value="1"/>
</dbReference>
<dbReference type="GO" id="GO:0032993">
    <property type="term" value="C:protein-DNA complex"/>
    <property type="evidence" value="ECO:0007669"/>
    <property type="project" value="TreeGrafter"/>
</dbReference>
<proteinExistence type="predicted"/>
<keyword evidence="5" id="KW-0804">Transcription</keyword>
<evidence type="ECO:0000256" key="4">
    <source>
        <dbReference type="ARBA" id="ARBA00023125"/>
    </source>
</evidence>
<organism evidence="10 11">
    <name type="scientific">Stutzerimonas stutzeri</name>
    <name type="common">Pseudomonas stutzeri</name>
    <dbReference type="NCBI Taxonomy" id="316"/>
    <lineage>
        <taxon>Bacteria</taxon>
        <taxon>Pseudomonadati</taxon>
        <taxon>Pseudomonadota</taxon>
        <taxon>Gammaproteobacteria</taxon>
        <taxon>Pseudomonadales</taxon>
        <taxon>Pseudomonadaceae</taxon>
        <taxon>Stutzerimonas</taxon>
    </lineage>
</organism>
<evidence type="ECO:0000256" key="1">
    <source>
        <dbReference type="ARBA" id="ARBA00022553"/>
    </source>
</evidence>
<dbReference type="Gene3D" id="6.10.250.690">
    <property type="match status" value="1"/>
</dbReference>
<dbReference type="PATRIC" id="fig|316.97.peg.818"/>